<keyword evidence="2" id="KW-1185">Reference proteome</keyword>
<reference evidence="1 2" key="1">
    <citation type="journal article" date="2019" name="Genome Biol. Evol.">
        <title>Insights into the evolution of the New World diploid cottons (Gossypium, subgenus Houzingenia) based on genome sequencing.</title>
        <authorList>
            <person name="Grover C.E."/>
            <person name="Arick M.A. 2nd"/>
            <person name="Thrash A."/>
            <person name="Conover J.L."/>
            <person name="Sanders W.S."/>
            <person name="Peterson D.G."/>
            <person name="Frelichowski J.E."/>
            <person name="Scheffler J.A."/>
            <person name="Scheffler B.E."/>
            <person name="Wendel J.F."/>
        </authorList>
    </citation>
    <scope>NUCLEOTIDE SEQUENCE [LARGE SCALE GENOMIC DNA]</scope>
    <source>
        <strain evidence="1">1</strain>
        <tissue evidence="1">Leaf</tissue>
    </source>
</reference>
<accession>A0A7J9MQF1</accession>
<dbReference type="AlphaFoldDB" id="A0A7J9MQF1"/>
<organism evidence="1 2">
    <name type="scientific">Gossypium schwendimanii</name>
    <name type="common">Cotton</name>
    <dbReference type="NCBI Taxonomy" id="34291"/>
    <lineage>
        <taxon>Eukaryota</taxon>
        <taxon>Viridiplantae</taxon>
        <taxon>Streptophyta</taxon>
        <taxon>Embryophyta</taxon>
        <taxon>Tracheophyta</taxon>
        <taxon>Spermatophyta</taxon>
        <taxon>Magnoliopsida</taxon>
        <taxon>eudicotyledons</taxon>
        <taxon>Gunneridae</taxon>
        <taxon>Pentapetalae</taxon>
        <taxon>rosids</taxon>
        <taxon>malvids</taxon>
        <taxon>Malvales</taxon>
        <taxon>Malvaceae</taxon>
        <taxon>Malvoideae</taxon>
        <taxon>Gossypium</taxon>
    </lineage>
</organism>
<protein>
    <submittedName>
        <fullName evidence="1">Uncharacterized protein</fullName>
    </submittedName>
</protein>
<proteinExistence type="predicted"/>
<gene>
    <name evidence="1" type="ORF">Goshw_001285</name>
</gene>
<dbReference type="Proteomes" id="UP000593576">
    <property type="component" value="Unassembled WGS sequence"/>
</dbReference>
<dbReference type="EMBL" id="JABFAF010000013">
    <property type="protein sequence ID" value="MBA0873375.1"/>
    <property type="molecule type" value="Genomic_DNA"/>
</dbReference>
<name>A0A7J9MQF1_GOSSC</name>
<evidence type="ECO:0000313" key="1">
    <source>
        <dbReference type="EMBL" id="MBA0873375.1"/>
    </source>
</evidence>
<evidence type="ECO:0000313" key="2">
    <source>
        <dbReference type="Proteomes" id="UP000593576"/>
    </source>
</evidence>
<sequence>MKMYYICNMFGLPLPLIENYLREIGF</sequence>
<comment type="caution">
    <text evidence="1">The sequence shown here is derived from an EMBL/GenBank/DDBJ whole genome shotgun (WGS) entry which is preliminary data.</text>
</comment>